<dbReference type="Proteomes" id="UP001295794">
    <property type="component" value="Unassembled WGS sequence"/>
</dbReference>
<protein>
    <submittedName>
        <fullName evidence="2">Uncharacterized protein</fullName>
    </submittedName>
</protein>
<gene>
    <name evidence="2" type="ORF">MYCIT1_LOCUS15223</name>
</gene>
<reference evidence="2" key="1">
    <citation type="submission" date="2023-11" db="EMBL/GenBank/DDBJ databases">
        <authorList>
            <person name="De Vega J J."/>
            <person name="De Vega J J."/>
        </authorList>
    </citation>
    <scope>NUCLEOTIDE SEQUENCE</scope>
</reference>
<keyword evidence="3" id="KW-1185">Reference proteome</keyword>
<evidence type="ECO:0000313" key="2">
    <source>
        <dbReference type="EMBL" id="CAK5270638.1"/>
    </source>
</evidence>
<dbReference type="EMBL" id="CAVNYO010000168">
    <property type="protein sequence ID" value="CAK5270638.1"/>
    <property type="molecule type" value="Genomic_DNA"/>
</dbReference>
<feature type="region of interest" description="Disordered" evidence="1">
    <location>
        <begin position="74"/>
        <end position="131"/>
    </location>
</feature>
<feature type="compositionally biased region" description="Basic and acidic residues" evidence="1">
    <location>
        <begin position="122"/>
        <end position="131"/>
    </location>
</feature>
<proteinExistence type="predicted"/>
<sequence>MDLTFLATARPTWVALLARYSSRGSADGQKLCSVFDSRFPPGTSPSMVTAHTAGRSLRAAGTFPVRAFASQTISQWRSGSGPSPVRPVSRASSLMRERTCRSRNQNAAAHVSDDCDSQVNRRASDGFRRPR</sequence>
<comment type="caution">
    <text evidence="2">The sequence shown here is derived from an EMBL/GenBank/DDBJ whole genome shotgun (WGS) entry which is preliminary data.</text>
</comment>
<evidence type="ECO:0000313" key="3">
    <source>
        <dbReference type="Proteomes" id="UP001295794"/>
    </source>
</evidence>
<name>A0AAD2JZJ6_9AGAR</name>
<feature type="non-terminal residue" evidence="2">
    <location>
        <position position="131"/>
    </location>
</feature>
<accession>A0AAD2JZJ6</accession>
<evidence type="ECO:0000256" key="1">
    <source>
        <dbReference type="SAM" id="MobiDB-lite"/>
    </source>
</evidence>
<dbReference type="AlphaFoldDB" id="A0AAD2JZJ6"/>
<feature type="compositionally biased region" description="Low complexity" evidence="1">
    <location>
        <begin position="77"/>
        <end position="93"/>
    </location>
</feature>
<organism evidence="2 3">
    <name type="scientific">Mycena citricolor</name>
    <dbReference type="NCBI Taxonomy" id="2018698"/>
    <lineage>
        <taxon>Eukaryota</taxon>
        <taxon>Fungi</taxon>
        <taxon>Dikarya</taxon>
        <taxon>Basidiomycota</taxon>
        <taxon>Agaricomycotina</taxon>
        <taxon>Agaricomycetes</taxon>
        <taxon>Agaricomycetidae</taxon>
        <taxon>Agaricales</taxon>
        <taxon>Marasmiineae</taxon>
        <taxon>Mycenaceae</taxon>
        <taxon>Mycena</taxon>
    </lineage>
</organism>